<evidence type="ECO:0000256" key="4">
    <source>
        <dbReference type="ARBA" id="ARBA00022679"/>
    </source>
</evidence>
<keyword evidence="15" id="KW-1185">Reference proteome</keyword>
<dbReference type="GO" id="GO:0052381">
    <property type="term" value="F:tRNA dimethylallyltransferase activity"/>
    <property type="evidence" value="ECO:0007669"/>
    <property type="project" value="UniProtKB-UniRule"/>
</dbReference>
<evidence type="ECO:0000256" key="10">
    <source>
        <dbReference type="HAMAP-Rule" id="MF_00185"/>
    </source>
</evidence>
<dbReference type="NCBIfam" id="TIGR00174">
    <property type="entry name" value="miaA"/>
    <property type="match status" value="1"/>
</dbReference>
<dbReference type="EC" id="2.5.1.75" evidence="10"/>
<dbReference type="KEGG" id="nja:NSJP_0179"/>
<evidence type="ECO:0000256" key="5">
    <source>
        <dbReference type="ARBA" id="ARBA00022694"/>
    </source>
</evidence>
<evidence type="ECO:0000256" key="13">
    <source>
        <dbReference type="RuleBase" id="RU003785"/>
    </source>
</evidence>
<dbReference type="GO" id="GO:0006400">
    <property type="term" value="P:tRNA modification"/>
    <property type="evidence" value="ECO:0007669"/>
    <property type="project" value="TreeGrafter"/>
</dbReference>
<keyword evidence="7 10" id="KW-0067">ATP-binding</keyword>
<dbReference type="FunFam" id="1.10.20.140:FF:000001">
    <property type="entry name" value="tRNA dimethylallyltransferase"/>
    <property type="match status" value="1"/>
</dbReference>
<dbReference type="InterPro" id="IPR018022">
    <property type="entry name" value="IPT"/>
</dbReference>
<dbReference type="OrthoDB" id="9776390at2"/>
<evidence type="ECO:0000256" key="12">
    <source>
        <dbReference type="RuleBase" id="RU003784"/>
    </source>
</evidence>
<feature type="site" description="Interaction with substrate tRNA" evidence="10">
    <location>
        <position position="142"/>
    </location>
</feature>
<sequence>MDVTPGALLPMSLLTEAQARLKPLVAIVGPTAVGKSRVAVEVAKHFNTEVLTADSRQVYRGMDLGTDKPTVSERQGIPHRLIDLAQPDEPFNAGLYRQHAMEAIEHLHQARLIPLVVGGTGLYVRTLVRGLCEAPPADQAVRIRLQEEVRESGVESLYRRLVAIDPVSASKLHPHDGAKVIRALEVHQLSGKPLSAFHTSHAFGDQPYRTLLIGLDRNRDSLYRRIEARIDWQLDHGFLEETGRLLARGYRRDSAAMKGLGYRQAAEYLAGECDYAEMVRRFKRDTRRFAKRQLTWFRREPAIRWFEIGESESPEHTAARVTELIDLFLAGL</sequence>
<evidence type="ECO:0000256" key="11">
    <source>
        <dbReference type="RuleBase" id="RU003783"/>
    </source>
</evidence>
<feature type="site" description="Interaction with substrate tRNA" evidence="10">
    <location>
        <position position="120"/>
    </location>
</feature>
<comment type="similarity">
    <text evidence="3 10 13">Belongs to the IPP transferase family.</text>
</comment>
<reference evidence="14 15" key="1">
    <citation type="submission" date="2017-03" db="EMBL/GenBank/DDBJ databases">
        <authorList>
            <person name="Afonso C.L."/>
            <person name="Miller P.J."/>
            <person name="Scott M.A."/>
            <person name="Spackman E."/>
            <person name="Goraichik I."/>
            <person name="Dimitrov K.M."/>
            <person name="Suarez D.L."/>
            <person name="Swayne D.E."/>
        </authorList>
    </citation>
    <scope>NUCLEOTIDE SEQUENCE [LARGE SCALE GENOMIC DNA]</scope>
    <source>
        <strain evidence="14">Genome sequencing of Nitrospira japonica strain NJ11</strain>
    </source>
</reference>
<dbReference type="Pfam" id="PF01715">
    <property type="entry name" value="IPPT"/>
    <property type="match status" value="1"/>
</dbReference>
<feature type="binding site" evidence="10">
    <location>
        <begin position="29"/>
        <end position="36"/>
    </location>
    <ligand>
        <name>ATP</name>
        <dbReference type="ChEBI" id="CHEBI:30616"/>
    </ligand>
</feature>
<evidence type="ECO:0000256" key="9">
    <source>
        <dbReference type="ARBA" id="ARBA00049563"/>
    </source>
</evidence>
<evidence type="ECO:0000313" key="15">
    <source>
        <dbReference type="Proteomes" id="UP000192042"/>
    </source>
</evidence>
<evidence type="ECO:0000256" key="2">
    <source>
        <dbReference type="ARBA" id="ARBA00003213"/>
    </source>
</evidence>
<feature type="region of interest" description="Interaction with substrate tRNA" evidence="10">
    <location>
        <begin position="54"/>
        <end position="57"/>
    </location>
</feature>
<dbReference type="InterPro" id="IPR039657">
    <property type="entry name" value="Dimethylallyltransferase"/>
</dbReference>
<dbReference type="GO" id="GO:0005524">
    <property type="term" value="F:ATP binding"/>
    <property type="evidence" value="ECO:0007669"/>
    <property type="project" value="UniProtKB-UniRule"/>
</dbReference>
<comment type="catalytic activity">
    <reaction evidence="9 10 11">
        <text>adenosine(37) in tRNA + dimethylallyl diphosphate = N(6)-dimethylallyladenosine(37) in tRNA + diphosphate</text>
        <dbReference type="Rhea" id="RHEA:26482"/>
        <dbReference type="Rhea" id="RHEA-COMP:10162"/>
        <dbReference type="Rhea" id="RHEA-COMP:10375"/>
        <dbReference type="ChEBI" id="CHEBI:33019"/>
        <dbReference type="ChEBI" id="CHEBI:57623"/>
        <dbReference type="ChEBI" id="CHEBI:74411"/>
        <dbReference type="ChEBI" id="CHEBI:74415"/>
        <dbReference type="EC" id="2.5.1.75"/>
    </reaction>
</comment>
<comment type="subunit">
    <text evidence="10">Monomer.</text>
</comment>
<dbReference type="STRING" id="1325564.NSJP_0179"/>
<comment type="caution">
    <text evidence="10">Lacks conserved residue(s) required for the propagation of feature annotation.</text>
</comment>
<evidence type="ECO:0000256" key="3">
    <source>
        <dbReference type="ARBA" id="ARBA00005842"/>
    </source>
</evidence>
<evidence type="ECO:0000256" key="8">
    <source>
        <dbReference type="ARBA" id="ARBA00022842"/>
    </source>
</evidence>
<dbReference type="EMBL" id="LT828648">
    <property type="protein sequence ID" value="SLM46351.1"/>
    <property type="molecule type" value="Genomic_DNA"/>
</dbReference>
<dbReference type="AlphaFoldDB" id="A0A1W1I029"/>
<keyword evidence="6 10" id="KW-0547">Nucleotide-binding</keyword>
<dbReference type="Gene3D" id="3.40.50.300">
    <property type="entry name" value="P-loop containing nucleotide triphosphate hydrolases"/>
    <property type="match status" value="1"/>
</dbReference>
<name>A0A1W1I029_9BACT</name>
<keyword evidence="5 10" id="KW-0819">tRNA processing</keyword>
<evidence type="ECO:0000256" key="7">
    <source>
        <dbReference type="ARBA" id="ARBA00022840"/>
    </source>
</evidence>
<dbReference type="Gene3D" id="1.10.20.140">
    <property type="match status" value="1"/>
</dbReference>
<accession>A0A1W1I029</accession>
<dbReference type="SUPFAM" id="SSF52540">
    <property type="entry name" value="P-loop containing nucleoside triphosphate hydrolases"/>
    <property type="match status" value="2"/>
</dbReference>
<organism evidence="14 15">
    <name type="scientific">Nitrospira japonica</name>
    <dbReference type="NCBI Taxonomy" id="1325564"/>
    <lineage>
        <taxon>Bacteria</taxon>
        <taxon>Pseudomonadati</taxon>
        <taxon>Nitrospirota</taxon>
        <taxon>Nitrospiria</taxon>
        <taxon>Nitrospirales</taxon>
        <taxon>Nitrospiraceae</taxon>
        <taxon>Nitrospira</taxon>
    </lineage>
</organism>
<evidence type="ECO:0000256" key="1">
    <source>
        <dbReference type="ARBA" id="ARBA00001946"/>
    </source>
</evidence>
<dbReference type="PANTHER" id="PTHR11088:SF60">
    <property type="entry name" value="TRNA DIMETHYLALLYLTRANSFERASE"/>
    <property type="match status" value="1"/>
</dbReference>
<evidence type="ECO:0000313" key="14">
    <source>
        <dbReference type="EMBL" id="SLM46351.1"/>
    </source>
</evidence>
<dbReference type="PANTHER" id="PTHR11088">
    <property type="entry name" value="TRNA DIMETHYLALLYLTRANSFERASE"/>
    <property type="match status" value="1"/>
</dbReference>
<evidence type="ECO:0000256" key="6">
    <source>
        <dbReference type="ARBA" id="ARBA00022741"/>
    </source>
</evidence>
<proteinExistence type="inferred from homology"/>
<gene>
    <name evidence="10 14" type="primary">miaA</name>
    <name evidence="14" type="ORF">NSJP_0179</name>
</gene>
<protein>
    <recommendedName>
        <fullName evidence="10">tRNA dimethylallyltransferase</fullName>
        <ecNumber evidence="10">2.5.1.75</ecNumber>
    </recommendedName>
    <alternativeName>
        <fullName evidence="10">Dimethylallyl diphosphate:tRNA dimethylallyltransferase</fullName>
        <shortName evidence="10">DMAPP:tRNA dimethylallyltransferase</shortName>
        <shortName evidence="10">DMATase</shortName>
    </alternativeName>
    <alternativeName>
        <fullName evidence="10">Isopentenyl-diphosphate:tRNA isopentenyltransferase</fullName>
        <shortName evidence="10">IPP transferase</shortName>
        <shortName evidence="10">IPPT</shortName>
        <shortName evidence="10">IPTase</shortName>
    </alternativeName>
</protein>
<feature type="binding site" evidence="10">
    <location>
        <begin position="31"/>
        <end position="36"/>
    </location>
    <ligand>
        <name>substrate</name>
    </ligand>
</feature>
<comment type="cofactor">
    <cofactor evidence="1 10">
        <name>Mg(2+)</name>
        <dbReference type="ChEBI" id="CHEBI:18420"/>
    </cofactor>
</comment>
<dbReference type="Proteomes" id="UP000192042">
    <property type="component" value="Chromosome I"/>
</dbReference>
<keyword evidence="4 10" id="KW-0808">Transferase</keyword>
<comment type="function">
    <text evidence="2 10 12">Catalyzes the transfer of a dimethylallyl group onto the adenine at position 37 in tRNAs that read codons beginning with uridine, leading to the formation of N6-(dimethylallyl)adenosine (i(6)A).</text>
</comment>
<dbReference type="InterPro" id="IPR027417">
    <property type="entry name" value="P-loop_NTPase"/>
</dbReference>
<dbReference type="HAMAP" id="MF_00185">
    <property type="entry name" value="IPP_trans"/>
    <property type="match status" value="1"/>
</dbReference>
<keyword evidence="8 10" id="KW-0460">Magnesium</keyword>
<dbReference type="RefSeq" id="WP_155969735.1">
    <property type="nucleotide sequence ID" value="NZ_LT828648.1"/>
</dbReference>